<proteinExistence type="predicted"/>
<protein>
    <submittedName>
        <fullName evidence="1">Uncharacterized protein</fullName>
    </submittedName>
</protein>
<dbReference type="Proteomes" id="UP000076512">
    <property type="component" value="Unassembled WGS sequence"/>
</dbReference>
<reference evidence="1 2" key="1">
    <citation type="submission" date="2016-04" db="EMBL/GenBank/DDBJ databases">
        <authorList>
            <person name="Evans L.H."/>
            <person name="Alamgir A."/>
            <person name="Owens N."/>
            <person name="Weber N.D."/>
            <person name="Virtaneva K."/>
            <person name="Barbian K."/>
            <person name="Babar A."/>
            <person name="Rosenke K."/>
        </authorList>
    </citation>
    <scope>NUCLEOTIDE SEQUENCE [LARGE SCALE GENOMIC DNA]</scope>
    <source>
        <strain evidence="1 2">IFM 0406</strain>
    </source>
</reference>
<accession>A0A161Z6A7</accession>
<dbReference type="AlphaFoldDB" id="A0A161Z6A7"/>
<dbReference type="EMBL" id="LWGR01000003">
    <property type="protein sequence ID" value="KZM75484.1"/>
    <property type="molecule type" value="Genomic_DNA"/>
</dbReference>
<name>A0A161Z6A7_9NOCA</name>
<keyword evidence="2" id="KW-1185">Reference proteome</keyword>
<comment type="caution">
    <text evidence="1">The sequence shown here is derived from an EMBL/GenBank/DDBJ whole genome shotgun (WGS) entry which is preliminary data.</text>
</comment>
<gene>
    <name evidence="1" type="ORF">AWN90_19075</name>
</gene>
<organism evidence="1 2">
    <name type="scientific">Nocardia terpenica</name>
    <dbReference type="NCBI Taxonomy" id="455432"/>
    <lineage>
        <taxon>Bacteria</taxon>
        <taxon>Bacillati</taxon>
        <taxon>Actinomycetota</taxon>
        <taxon>Actinomycetes</taxon>
        <taxon>Mycobacteriales</taxon>
        <taxon>Nocardiaceae</taxon>
        <taxon>Nocardia</taxon>
    </lineage>
</organism>
<dbReference type="STRING" id="455432.AWN90_19075"/>
<evidence type="ECO:0000313" key="2">
    <source>
        <dbReference type="Proteomes" id="UP000076512"/>
    </source>
</evidence>
<evidence type="ECO:0000313" key="1">
    <source>
        <dbReference type="EMBL" id="KZM75484.1"/>
    </source>
</evidence>
<sequence length="177" mass="18881">MRFSKVECHLHVIDSKLLLVGYVEIVDGLAGEFICERASVFWVDPGFSESSCPGVGQCRVRVAVRFGRSPPCSQLTSLLIAFDRSKFGSDLVVALFGCQLALKDCGAQLGFEDAEAMLAFTAVLVSLASGPLAVAVDGQTRRSQGVGSGACQLLCDFIDFSHLTSMSETCWLTLSCG</sequence>